<evidence type="ECO:0000313" key="4">
    <source>
        <dbReference type="EMBL" id="CAB4210938.1"/>
    </source>
</evidence>
<evidence type="ECO:0008006" key="6">
    <source>
        <dbReference type="Google" id="ProtNLM"/>
    </source>
</evidence>
<evidence type="ECO:0000313" key="2">
    <source>
        <dbReference type="EMBL" id="CAB4181017.1"/>
    </source>
</evidence>
<dbReference type="EMBL" id="LR797263">
    <property type="protein sequence ID" value="CAB4198712.1"/>
    <property type="molecule type" value="Genomic_DNA"/>
</dbReference>
<name>A0A6J7X8E4_9CAUD</name>
<evidence type="ECO:0000313" key="1">
    <source>
        <dbReference type="EMBL" id="CAB4176697.1"/>
    </source>
</evidence>
<dbReference type="EMBL" id="LR796938">
    <property type="protein sequence ID" value="CAB4176697.1"/>
    <property type="molecule type" value="Genomic_DNA"/>
</dbReference>
<accession>A0A6J7X8E4</accession>
<dbReference type="EMBL" id="LR797011">
    <property type="protein sequence ID" value="CAB4181017.1"/>
    <property type="molecule type" value="Genomic_DNA"/>
</dbReference>
<dbReference type="EMBL" id="LR798372">
    <property type="protein sequence ID" value="CAB5227372.1"/>
    <property type="molecule type" value="Genomic_DNA"/>
</dbReference>
<sequence>MYKTYFKPNKYGAIRTEFDGYKYDSKFEASVAQDLTLRVKAKDILDFDKQYKVEMWAYDKNGKKSMMVSHKVDFRIHHKDGSFELYEAKGIETADYKWRRRWLETFWLPFHLDHTYTVVKQSKRR</sequence>
<dbReference type="InterPro" id="IPR009414">
    <property type="entry name" value="DUF1064"/>
</dbReference>
<evidence type="ECO:0000313" key="3">
    <source>
        <dbReference type="EMBL" id="CAB4198712.1"/>
    </source>
</evidence>
<dbReference type="Pfam" id="PF06356">
    <property type="entry name" value="DUF1064"/>
    <property type="match status" value="1"/>
</dbReference>
<evidence type="ECO:0000313" key="5">
    <source>
        <dbReference type="EMBL" id="CAB5227372.1"/>
    </source>
</evidence>
<organism evidence="5">
    <name type="scientific">uncultured Caudovirales phage</name>
    <dbReference type="NCBI Taxonomy" id="2100421"/>
    <lineage>
        <taxon>Viruses</taxon>
        <taxon>Duplodnaviria</taxon>
        <taxon>Heunggongvirae</taxon>
        <taxon>Uroviricota</taxon>
        <taxon>Caudoviricetes</taxon>
        <taxon>Peduoviridae</taxon>
        <taxon>Maltschvirus</taxon>
        <taxon>Maltschvirus maltsch</taxon>
    </lineage>
</organism>
<proteinExistence type="predicted"/>
<protein>
    <recommendedName>
        <fullName evidence="6">DUF1064 domain-containing protein</fullName>
    </recommendedName>
</protein>
<dbReference type="EMBL" id="LR797370">
    <property type="protein sequence ID" value="CAB4210938.1"/>
    <property type="molecule type" value="Genomic_DNA"/>
</dbReference>
<reference evidence="5" key="1">
    <citation type="submission" date="2020-05" db="EMBL/GenBank/DDBJ databases">
        <authorList>
            <person name="Chiriac C."/>
            <person name="Salcher M."/>
            <person name="Ghai R."/>
            <person name="Kavagutti S V."/>
        </authorList>
    </citation>
    <scope>NUCLEOTIDE SEQUENCE</scope>
</reference>
<gene>
    <name evidence="2" type="ORF">UFOVP1075_11</name>
    <name evidence="3" type="ORF">UFOVP1312_3</name>
    <name evidence="4" type="ORF">UFOVP1426_55</name>
    <name evidence="5" type="ORF">UFOVP1522_32</name>
    <name evidence="1" type="ORF">UFOVP989_55</name>
</gene>